<name>A0A1G1Y3Z0_9BACT</name>
<evidence type="ECO:0000313" key="6">
    <source>
        <dbReference type="Proteomes" id="UP000178432"/>
    </source>
</evidence>
<evidence type="ECO:0000256" key="3">
    <source>
        <dbReference type="ARBA" id="ARBA00022679"/>
    </source>
</evidence>
<dbReference type="PANTHER" id="PTHR43179:SF12">
    <property type="entry name" value="GALACTOFURANOSYLTRANSFERASE GLFT2"/>
    <property type="match status" value="1"/>
</dbReference>
<sequence>MPKVSIQIVTWNSMRYIFDCLESLMRQTFRDFSILVIDNGSDDGTVGFIRANYPTVSVLQNFRNLGFAKANNQGILLSKSEYVLVVNPDVILTEDFLRQLVDFAQKHPGGGSFGGKILKIYREAPESFGEEAALGEIIKSDVIDSAGLEIYKSRQVIDRGEGKKDEGQYDRSEEVFGVSGAGVLYRKAALSDTMIKNESFDQDFFAYKEDIDLAWRLRLYGWESWYAPLAVCYHHRKMARPGGLKKTIKQRRNSSLKLRLLSFRNQRLMLVKNDFGANLFFHLPRFLFREMKIILYSLFFERFQLKGLIQSFQLLPAMLIKRRVIMAHRKVSAKEMRRWFR</sequence>
<dbReference type="CDD" id="cd04186">
    <property type="entry name" value="GT_2_like_c"/>
    <property type="match status" value="1"/>
</dbReference>
<keyword evidence="3" id="KW-0808">Transferase</keyword>
<feature type="domain" description="Glycosyltransferase 2-like" evidence="4">
    <location>
        <begin position="5"/>
        <end position="121"/>
    </location>
</feature>
<comment type="similarity">
    <text evidence="1">Belongs to the glycosyltransferase 2 family.</text>
</comment>
<dbReference type="SUPFAM" id="SSF53448">
    <property type="entry name" value="Nucleotide-diphospho-sugar transferases"/>
    <property type="match status" value="1"/>
</dbReference>
<keyword evidence="2" id="KW-0328">Glycosyltransferase</keyword>
<organism evidence="5 6">
    <name type="scientific">Candidatus Buchananbacteria bacterium RIFCSPHIGHO2_01_FULL_46_12</name>
    <dbReference type="NCBI Taxonomy" id="1797536"/>
    <lineage>
        <taxon>Bacteria</taxon>
        <taxon>Candidatus Buchananiibacteriota</taxon>
    </lineage>
</organism>
<dbReference type="InterPro" id="IPR029044">
    <property type="entry name" value="Nucleotide-diphossugar_trans"/>
</dbReference>
<comment type="caution">
    <text evidence="5">The sequence shown here is derived from an EMBL/GenBank/DDBJ whole genome shotgun (WGS) entry which is preliminary data.</text>
</comment>
<proteinExistence type="inferred from homology"/>
<evidence type="ECO:0000256" key="1">
    <source>
        <dbReference type="ARBA" id="ARBA00006739"/>
    </source>
</evidence>
<dbReference type="Gene3D" id="3.90.550.10">
    <property type="entry name" value="Spore Coat Polysaccharide Biosynthesis Protein SpsA, Chain A"/>
    <property type="match status" value="1"/>
</dbReference>
<dbReference type="InterPro" id="IPR001173">
    <property type="entry name" value="Glyco_trans_2-like"/>
</dbReference>
<dbReference type="Proteomes" id="UP000178432">
    <property type="component" value="Unassembled WGS sequence"/>
</dbReference>
<reference evidence="5 6" key="1">
    <citation type="journal article" date="2016" name="Nat. Commun.">
        <title>Thousands of microbial genomes shed light on interconnected biogeochemical processes in an aquifer system.</title>
        <authorList>
            <person name="Anantharaman K."/>
            <person name="Brown C.T."/>
            <person name="Hug L.A."/>
            <person name="Sharon I."/>
            <person name="Castelle C.J."/>
            <person name="Probst A.J."/>
            <person name="Thomas B.C."/>
            <person name="Singh A."/>
            <person name="Wilkins M.J."/>
            <person name="Karaoz U."/>
            <person name="Brodie E.L."/>
            <person name="Williams K.H."/>
            <person name="Hubbard S.S."/>
            <person name="Banfield J.F."/>
        </authorList>
    </citation>
    <scope>NUCLEOTIDE SEQUENCE [LARGE SCALE GENOMIC DNA]</scope>
</reference>
<protein>
    <recommendedName>
        <fullName evidence="4">Glycosyltransferase 2-like domain-containing protein</fullName>
    </recommendedName>
</protein>
<gene>
    <name evidence="5" type="ORF">A2663_00280</name>
</gene>
<dbReference type="GO" id="GO:0016757">
    <property type="term" value="F:glycosyltransferase activity"/>
    <property type="evidence" value="ECO:0007669"/>
    <property type="project" value="UniProtKB-KW"/>
</dbReference>
<accession>A0A1G1Y3Z0</accession>
<evidence type="ECO:0000256" key="2">
    <source>
        <dbReference type="ARBA" id="ARBA00022676"/>
    </source>
</evidence>
<dbReference type="AlphaFoldDB" id="A0A1G1Y3Z0"/>
<dbReference type="PANTHER" id="PTHR43179">
    <property type="entry name" value="RHAMNOSYLTRANSFERASE WBBL"/>
    <property type="match status" value="1"/>
</dbReference>
<evidence type="ECO:0000259" key="4">
    <source>
        <dbReference type="Pfam" id="PF00535"/>
    </source>
</evidence>
<dbReference type="EMBL" id="MHIF01000063">
    <property type="protein sequence ID" value="OGY46287.1"/>
    <property type="molecule type" value="Genomic_DNA"/>
</dbReference>
<evidence type="ECO:0000313" key="5">
    <source>
        <dbReference type="EMBL" id="OGY46287.1"/>
    </source>
</evidence>
<dbReference type="Pfam" id="PF00535">
    <property type="entry name" value="Glycos_transf_2"/>
    <property type="match status" value="1"/>
</dbReference>